<dbReference type="SMART" id="SM01091">
    <property type="entry name" value="CorC_HlyC"/>
    <property type="match status" value="1"/>
</dbReference>
<feature type="compositionally biased region" description="Acidic residues" evidence="11">
    <location>
        <begin position="421"/>
        <end position="431"/>
    </location>
</feature>
<evidence type="ECO:0000256" key="9">
    <source>
        <dbReference type="PROSITE-ProRule" id="PRU00703"/>
    </source>
</evidence>
<feature type="transmembrane region" description="Helical" evidence="12">
    <location>
        <begin position="57"/>
        <end position="81"/>
    </location>
</feature>
<dbReference type="SUPFAM" id="SSF56176">
    <property type="entry name" value="FAD-binding/transporter-associated domain-like"/>
    <property type="match status" value="1"/>
</dbReference>
<dbReference type="InterPro" id="IPR000644">
    <property type="entry name" value="CBS_dom"/>
</dbReference>
<keyword evidence="8 10" id="KW-0472">Membrane</keyword>
<dbReference type="PROSITE" id="PS51371">
    <property type="entry name" value="CBS"/>
    <property type="match status" value="2"/>
</dbReference>
<evidence type="ECO:0000256" key="2">
    <source>
        <dbReference type="ARBA" id="ARBA00006337"/>
    </source>
</evidence>
<dbReference type="AlphaFoldDB" id="A0A7W8LL22"/>
<evidence type="ECO:0000256" key="7">
    <source>
        <dbReference type="ARBA" id="ARBA00023122"/>
    </source>
</evidence>
<organism evidence="16 17">
    <name type="scientific">Treponema ruminis</name>
    <dbReference type="NCBI Taxonomy" id="744515"/>
    <lineage>
        <taxon>Bacteria</taxon>
        <taxon>Pseudomonadati</taxon>
        <taxon>Spirochaetota</taxon>
        <taxon>Spirochaetia</taxon>
        <taxon>Spirochaetales</taxon>
        <taxon>Treponemataceae</taxon>
        <taxon>Treponema</taxon>
    </lineage>
</organism>
<evidence type="ECO:0000256" key="13">
    <source>
        <dbReference type="SAM" id="SignalP"/>
    </source>
</evidence>
<dbReference type="GO" id="GO:0005886">
    <property type="term" value="C:plasma membrane"/>
    <property type="evidence" value="ECO:0007669"/>
    <property type="project" value="UniProtKB-SubCell"/>
</dbReference>
<dbReference type="InterPro" id="IPR005170">
    <property type="entry name" value="Transptr-assoc_dom"/>
</dbReference>
<evidence type="ECO:0000256" key="8">
    <source>
        <dbReference type="ARBA" id="ARBA00023136"/>
    </source>
</evidence>
<dbReference type="InterPro" id="IPR036318">
    <property type="entry name" value="FAD-bd_PCMH-like_sf"/>
</dbReference>
<dbReference type="PANTHER" id="PTHR22777:SF32">
    <property type="entry name" value="UPF0053 INNER MEMBRANE PROTEIN YFJD"/>
    <property type="match status" value="1"/>
</dbReference>
<dbReference type="RefSeq" id="WP_184656864.1">
    <property type="nucleotide sequence ID" value="NZ_JACHFQ010000001.1"/>
</dbReference>
<accession>A0A7W8LL22</accession>
<comment type="caution">
    <text evidence="16">The sequence shown here is derived from an EMBL/GenBank/DDBJ whole genome shotgun (WGS) entry which is preliminary data.</text>
</comment>
<name>A0A7W8LL22_9SPIR</name>
<evidence type="ECO:0000256" key="12">
    <source>
        <dbReference type="SAM" id="Phobius"/>
    </source>
</evidence>
<sequence length="440" mass="49915">MIFRFILAAVCITLSSLFSASESAFLGLNKLRVHFLREKGDKRATRAGKLLERKEELLNMLLVGNEIVNVALSVTLTAIFLKLFGTAGLPIATFIATVLLLIFGEITPKSVTTTHPETCAFALSGFVKIFFYLLRPFVIFFTFISRIILRLFGISTKKKAVSFTEDEIKTLIDVGGEEGVLEAGEKKMMSRVFKFTDLNATDIMIPRLKVICIDSSMSYRDVVQLSEQTRISKFPVYENDDIDNIIGVLYVKDMLFFTEVRDEFSVRKVMRPPLFIPGTTKMSSIQELLHENHQSFAIVIDEYSGTDGILTIEDIEQEIFGAVADDIYHEEEIEEREPSEFEEFFSKSIEGSTRLIDLNEMLRIKLESKLNETIAGYICEKLERIPMVGESIEESNYVFTVEKLEGHRIAKVHVEQHIERDDELPLSENGEELGHKGGDE</sequence>
<evidence type="ECO:0000259" key="15">
    <source>
        <dbReference type="PROSITE" id="PS51846"/>
    </source>
</evidence>
<dbReference type="GO" id="GO:0050660">
    <property type="term" value="F:flavin adenine dinucleotide binding"/>
    <property type="evidence" value="ECO:0007669"/>
    <property type="project" value="InterPro"/>
</dbReference>
<keyword evidence="6 10" id="KW-1133">Transmembrane helix</keyword>
<keyword evidence="13" id="KW-0732">Signal</keyword>
<evidence type="ECO:0000256" key="4">
    <source>
        <dbReference type="ARBA" id="ARBA00022692"/>
    </source>
</evidence>
<feature type="transmembrane region" description="Helical" evidence="12">
    <location>
        <begin position="126"/>
        <end position="149"/>
    </location>
</feature>
<evidence type="ECO:0000256" key="5">
    <source>
        <dbReference type="ARBA" id="ARBA00022737"/>
    </source>
</evidence>
<feature type="signal peptide" evidence="13">
    <location>
        <begin position="1"/>
        <end position="20"/>
    </location>
</feature>
<dbReference type="InterPro" id="IPR044751">
    <property type="entry name" value="Ion_transp-like_CBS"/>
</dbReference>
<dbReference type="Pfam" id="PF03471">
    <property type="entry name" value="CorC_HlyC"/>
    <property type="match status" value="1"/>
</dbReference>
<dbReference type="CDD" id="cd04590">
    <property type="entry name" value="CBS_pair_CorC_HlyC_assoc"/>
    <property type="match status" value="1"/>
</dbReference>
<protein>
    <submittedName>
        <fullName evidence="16">CBS domain containing-hemolysin-like protein</fullName>
    </submittedName>
</protein>
<comment type="similarity">
    <text evidence="2">Belongs to the UPF0053 family.</text>
</comment>
<evidence type="ECO:0000256" key="11">
    <source>
        <dbReference type="SAM" id="MobiDB-lite"/>
    </source>
</evidence>
<evidence type="ECO:0000313" key="16">
    <source>
        <dbReference type="EMBL" id="MBB5225017.1"/>
    </source>
</evidence>
<dbReference type="Gene3D" id="3.10.580.10">
    <property type="entry name" value="CBS-domain"/>
    <property type="match status" value="1"/>
</dbReference>
<dbReference type="InterPro" id="IPR016169">
    <property type="entry name" value="FAD-bd_PCMH_sub2"/>
</dbReference>
<dbReference type="Pfam" id="PF01595">
    <property type="entry name" value="CNNM"/>
    <property type="match status" value="1"/>
</dbReference>
<dbReference type="PANTHER" id="PTHR22777">
    <property type="entry name" value="HEMOLYSIN-RELATED"/>
    <property type="match status" value="1"/>
</dbReference>
<feature type="domain" description="CNNM transmembrane" evidence="15">
    <location>
        <begin position="1"/>
        <end position="185"/>
    </location>
</feature>
<evidence type="ECO:0000259" key="14">
    <source>
        <dbReference type="PROSITE" id="PS51371"/>
    </source>
</evidence>
<reference evidence="16 17" key="1">
    <citation type="submission" date="2020-08" db="EMBL/GenBank/DDBJ databases">
        <title>Genomic Encyclopedia of Type Strains, Phase IV (KMG-IV): sequencing the most valuable type-strain genomes for metagenomic binning, comparative biology and taxonomic classification.</title>
        <authorList>
            <person name="Goeker M."/>
        </authorList>
    </citation>
    <scope>NUCLEOTIDE SEQUENCE [LARGE SCALE GENOMIC DNA]</scope>
    <source>
        <strain evidence="16 17">DSM 103462</strain>
    </source>
</reference>
<dbReference type="Proteomes" id="UP000518887">
    <property type="component" value="Unassembled WGS sequence"/>
</dbReference>
<keyword evidence="3" id="KW-1003">Cell membrane</keyword>
<feature type="chain" id="PRO_5030826973" evidence="13">
    <location>
        <begin position="21"/>
        <end position="440"/>
    </location>
</feature>
<evidence type="ECO:0000256" key="6">
    <source>
        <dbReference type="ARBA" id="ARBA00022989"/>
    </source>
</evidence>
<evidence type="ECO:0000256" key="10">
    <source>
        <dbReference type="PROSITE-ProRule" id="PRU01193"/>
    </source>
</evidence>
<feature type="region of interest" description="Disordered" evidence="11">
    <location>
        <begin position="420"/>
        <end position="440"/>
    </location>
</feature>
<evidence type="ECO:0000256" key="1">
    <source>
        <dbReference type="ARBA" id="ARBA00004651"/>
    </source>
</evidence>
<dbReference type="SUPFAM" id="SSF54631">
    <property type="entry name" value="CBS-domain pair"/>
    <property type="match status" value="1"/>
</dbReference>
<feature type="domain" description="CBS" evidence="14">
    <location>
        <begin position="204"/>
        <end position="266"/>
    </location>
</feature>
<dbReference type="PROSITE" id="PS51846">
    <property type="entry name" value="CNNM"/>
    <property type="match status" value="1"/>
</dbReference>
<keyword evidence="7 9" id="KW-0129">CBS domain</keyword>
<feature type="transmembrane region" description="Helical" evidence="12">
    <location>
        <begin position="88"/>
        <end position="106"/>
    </location>
</feature>
<evidence type="ECO:0000256" key="3">
    <source>
        <dbReference type="ARBA" id="ARBA00022475"/>
    </source>
</evidence>
<proteinExistence type="inferred from homology"/>
<dbReference type="EMBL" id="JACHFQ010000001">
    <property type="protein sequence ID" value="MBB5225017.1"/>
    <property type="molecule type" value="Genomic_DNA"/>
</dbReference>
<feature type="domain" description="CBS" evidence="14">
    <location>
        <begin position="269"/>
        <end position="327"/>
    </location>
</feature>
<evidence type="ECO:0000313" key="17">
    <source>
        <dbReference type="Proteomes" id="UP000518887"/>
    </source>
</evidence>
<comment type="subcellular location">
    <subcellularLocation>
        <location evidence="1">Cell membrane</location>
        <topology evidence="1">Multi-pass membrane protein</topology>
    </subcellularLocation>
</comment>
<keyword evidence="17" id="KW-1185">Reference proteome</keyword>
<keyword evidence="5" id="KW-0677">Repeat</keyword>
<dbReference type="Gene3D" id="3.30.465.10">
    <property type="match status" value="1"/>
</dbReference>
<keyword evidence="4 10" id="KW-0812">Transmembrane</keyword>
<dbReference type="SMART" id="SM00116">
    <property type="entry name" value="CBS"/>
    <property type="match status" value="1"/>
</dbReference>
<dbReference type="InterPro" id="IPR046342">
    <property type="entry name" value="CBS_dom_sf"/>
</dbReference>
<dbReference type="InterPro" id="IPR002550">
    <property type="entry name" value="CNNM"/>
</dbReference>
<dbReference type="Pfam" id="PF00571">
    <property type="entry name" value="CBS"/>
    <property type="match status" value="2"/>
</dbReference>
<gene>
    <name evidence="16" type="ORF">HNP76_000357</name>
</gene>